<dbReference type="Proteomes" id="UP000269945">
    <property type="component" value="Unassembled WGS sequence"/>
</dbReference>
<dbReference type="EMBL" id="CYRY02005413">
    <property type="protein sequence ID" value="VCW69855.1"/>
    <property type="molecule type" value="Genomic_DNA"/>
</dbReference>
<protein>
    <submittedName>
        <fullName evidence="1">Uncharacterized protein</fullName>
    </submittedName>
</protein>
<dbReference type="AlphaFoldDB" id="A0A9X9LJQ6"/>
<sequence length="29" mass="3384">MCCEKSSVSIAVFSYAYPEFWSPQLLFLH</sequence>
<comment type="caution">
    <text evidence="1">The sequence shown here is derived from an EMBL/GenBank/DDBJ whole genome shotgun (WGS) entry which is preliminary data.</text>
</comment>
<gene>
    <name evidence="1" type="ORF">BN2614_LOCUS1</name>
</gene>
<accession>A0A9X9LJQ6</accession>
<evidence type="ECO:0000313" key="2">
    <source>
        <dbReference type="Proteomes" id="UP000269945"/>
    </source>
</evidence>
<organism evidence="1 2">
    <name type="scientific">Gulo gulo</name>
    <name type="common">Wolverine</name>
    <name type="synonym">Gluton</name>
    <dbReference type="NCBI Taxonomy" id="48420"/>
    <lineage>
        <taxon>Eukaryota</taxon>
        <taxon>Metazoa</taxon>
        <taxon>Chordata</taxon>
        <taxon>Craniata</taxon>
        <taxon>Vertebrata</taxon>
        <taxon>Euteleostomi</taxon>
        <taxon>Mammalia</taxon>
        <taxon>Eutheria</taxon>
        <taxon>Laurasiatheria</taxon>
        <taxon>Carnivora</taxon>
        <taxon>Caniformia</taxon>
        <taxon>Musteloidea</taxon>
        <taxon>Mustelidae</taxon>
        <taxon>Guloninae</taxon>
        <taxon>Gulo</taxon>
    </lineage>
</organism>
<keyword evidence="2" id="KW-1185">Reference proteome</keyword>
<name>A0A9X9LJQ6_GULGU</name>
<evidence type="ECO:0000313" key="1">
    <source>
        <dbReference type="EMBL" id="VCW69855.1"/>
    </source>
</evidence>
<reference evidence="1 2" key="1">
    <citation type="submission" date="2018-10" db="EMBL/GenBank/DDBJ databases">
        <authorList>
            <person name="Ekblom R."/>
            <person name="Jareborg N."/>
        </authorList>
    </citation>
    <scope>NUCLEOTIDE SEQUENCE [LARGE SCALE GENOMIC DNA]</scope>
    <source>
        <tissue evidence="1">Muscle</tissue>
    </source>
</reference>
<proteinExistence type="predicted"/>